<dbReference type="InterPro" id="IPR019410">
    <property type="entry name" value="Methyltransf_16"/>
</dbReference>
<dbReference type="SUPFAM" id="SSF53335">
    <property type="entry name" value="S-adenosyl-L-methionine-dependent methyltransferases"/>
    <property type="match status" value="1"/>
</dbReference>
<organism evidence="1 2">
    <name type="scientific">Chytriomyces confervae</name>
    <dbReference type="NCBI Taxonomy" id="246404"/>
    <lineage>
        <taxon>Eukaryota</taxon>
        <taxon>Fungi</taxon>
        <taxon>Fungi incertae sedis</taxon>
        <taxon>Chytridiomycota</taxon>
        <taxon>Chytridiomycota incertae sedis</taxon>
        <taxon>Chytridiomycetes</taxon>
        <taxon>Chytridiales</taxon>
        <taxon>Chytriomycetaceae</taxon>
        <taxon>Chytriomyces</taxon>
    </lineage>
</organism>
<comment type="caution">
    <text evidence="1">The sequence shown here is derived from an EMBL/GenBank/DDBJ whole genome shotgun (WGS) entry which is preliminary data.</text>
</comment>
<gene>
    <name evidence="1" type="ORF">CcCBS67573_g05844</name>
</gene>
<evidence type="ECO:0008006" key="3">
    <source>
        <dbReference type="Google" id="ProtNLM"/>
    </source>
</evidence>
<reference evidence="1 2" key="1">
    <citation type="journal article" date="2019" name="Sci. Rep.">
        <title>Comparative genomics of chytrid fungi reveal insights into the obligate biotrophic and pathogenic lifestyle of Synchytrium endobioticum.</title>
        <authorList>
            <person name="van de Vossenberg B.T.L.H."/>
            <person name="Warris S."/>
            <person name="Nguyen H.D.T."/>
            <person name="van Gent-Pelzer M.P.E."/>
            <person name="Joly D.L."/>
            <person name="van de Geest H.C."/>
            <person name="Bonants P.J.M."/>
            <person name="Smith D.S."/>
            <person name="Levesque C.A."/>
            <person name="van der Lee T.A.J."/>
        </authorList>
    </citation>
    <scope>NUCLEOTIDE SEQUENCE [LARGE SCALE GENOMIC DNA]</scope>
    <source>
        <strain evidence="1 2">CBS 675.73</strain>
    </source>
</reference>
<evidence type="ECO:0000313" key="1">
    <source>
        <dbReference type="EMBL" id="TPX72471.1"/>
    </source>
</evidence>
<dbReference type="InterPro" id="IPR029063">
    <property type="entry name" value="SAM-dependent_MTases_sf"/>
</dbReference>
<keyword evidence="2" id="KW-1185">Reference proteome</keyword>
<dbReference type="PANTHER" id="PTHR14614:SF132">
    <property type="entry name" value="PROTEIN-LYSINE METHYLTRANSFERASE C42C1.13"/>
    <property type="match status" value="1"/>
</dbReference>
<dbReference type="Proteomes" id="UP000320333">
    <property type="component" value="Unassembled WGS sequence"/>
</dbReference>
<dbReference type="PANTHER" id="PTHR14614">
    <property type="entry name" value="HEPATOCELLULAR CARCINOMA-ASSOCIATED ANTIGEN"/>
    <property type="match status" value="1"/>
</dbReference>
<dbReference type="AlphaFoldDB" id="A0A507F857"/>
<accession>A0A507F857</accession>
<proteinExistence type="predicted"/>
<name>A0A507F857_9FUNG</name>
<dbReference type="EMBL" id="QEAP01000225">
    <property type="protein sequence ID" value="TPX72471.1"/>
    <property type="molecule type" value="Genomic_DNA"/>
</dbReference>
<protein>
    <recommendedName>
        <fullName evidence="3">Elongation factor methyltransferase 6</fullName>
    </recommendedName>
</protein>
<dbReference type="Pfam" id="PF10294">
    <property type="entry name" value="Methyltransf_16"/>
    <property type="match status" value="1"/>
</dbReference>
<sequence length="274" mass="30347">MAYNSDSDNDDIFQAQSRLDTGNVLVQEQEQSRIGTEQIFAFDRYTSRTIKIAEDTSGGCGGKTWEAATVLSNHLVHRWHENHNFLQGLNVVELGAGTGVVGILAAMLMKDSGDANSTSTNPIPANTTPVNPGKVFITDMLFLDLMQTNVDLNLSESERECAKVVELKWGEPSPAEVLSEPVHIILASDCVYLEAAFEPLLETLVELSTEGVTEILIVSKKRRKADKRFFDKLKKKFDVVEVKDDPDYPVYSRQSLAILSARIKKGGSRKLNDK</sequence>
<dbReference type="STRING" id="246404.A0A507F857"/>
<dbReference type="OrthoDB" id="407325at2759"/>
<dbReference type="Gene3D" id="3.40.50.150">
    <property type="entry name" value="Vaccinia Virus protein VP39"/>
    <property type="match status" value="1"/>
</dbReference>
<evidence type="ECO:0000313" key="2">
    <source>
        <dbReference type="Proteomes" id="UP000320333"/>
    </source>
</evidence>